<evidence type="ECO:0000313" key="2">
    <source>
        <dbReference type="Proteomes" id="UP001500751"/>
    </source>
</evidence>
<evidence type="ECO:0000313" key="1">
    <source>
        <dbReference type="EMBL" id="GAA2033702.1"/>
    </source>
</evidence>
<proteinExistence type="predicted"/>
<organism evidence="1 2">
    <name type="scientific">Catenulispora yoronensis</name>
    <dbReference type="NCBI Taxonomy" id="450799"/>
    <lineage>
        <taxon>Bacteria</taxon>
        <taxon>Bacillati</taxon>
        <taxon>Actinomycetota</taxon>
        <taxon>Actinomycetes</taxon>
        <taxon>Catenulisporales</taxon>
        <taxon>Catenulisporaceae</taxon>
        <taxon>Catenulispora</taxon>
    </lineage>
</organism>
<accession>A0ABN2UBQ5</accession>
<protein>
    <submittedName>
        <fullName evidence="1">Uncharacterized protein</fullName>
    </submittedName>
</protein>
<name>A0ABN2UBQ5_9ACTN</name>
<keyword evidence="2" id="KW-1185">Reference proteome</keyword>
<dbReference type="RefSeq" id="WP_344666928.1">
    <property type="nucleotide sequence ID" value="NZ_BAAAQN010000020.1"/>
</dbReference>
<dbReference type="Proteomes" id="UP001500751">
    <property type="component" value="Unassembled WGS sequence"/>
</dbReference>
<sequence length="170" mass="19276">MDDDQWIAHVAAGLDADQLAFLIAWHERIRSWPRDARADLRPVDEHDGCLVVFADLVDTDHHCSLLTLAAHYDGITVRADRVSSQHFVLPAAPSPDRLTAGGAPEELAERTASWFEDILRRRVLREEWGGRHKRVARRWLFARSGDALVVQGPQQEGQADFIYSARTEWS</sequence>
<dbReference type="EMBL" id="BAAAQN010000020">
    <property type="protein sequence ID" value="GAA2033702.1"/>
    <property type="molecule type" value="Genomic_DNA"/>
</dbReference>
<gene>
    <name evidence="1" type="ORF">GCM10009839_37680</name>
</gene>
<comment type="caution">
    <text evidence="1">The sequence shown here is derived from an EMBL/GenBank/DDBJ whole genome shotgun (WGS) entry which is preliminary data.</text>
</comment>
<reference evidence="2" key="1">
    <citation type="journal article" date="2019" name="Int. J. Syst. Evol. Microbiol.">
        <title>The Global Catalogue of Microorganisms (GCM) 10K type strain sequencing project: providing services to taxonomists for standard genome sequencing and annotation.</title>
        <authorList>
            <consortium name="The Broad Institute Genomics Platform"/>
            <consortium name="The Broad Institute Genome Sequencing Center for Infectious Disease"/>
            <person name="Wu L."/>
            <person name="Ma J."/>
        </authorList>
    </citation>
    <scope>NUCLEOTIDE SEQUENCE [LARGE SCALE GENOMIC DNA]</scope>
    <source>
        <strain evidence="2">JCM 16014</strain>
    </source>
</reference>